<evidence type="ECO:0000313" key="3">
    <source>
        <dbReference type="Proteomes" id="UP001319200"/>
    </source>
</evidence>
<gene>
    <name evidence="2" type="ORF">KK083_24955</name>
</gene>
<comment type="caution">
    <text evidence="2">The sequence shown here is derived from an EMBL/GenBank/DDBJ whole genome shotgun (WGS) entry which is preliminary data.</text>
</comment>
<dbReference type="RefSeq" id="WP_254168548.1">
    <property type="nucleotide sequence ID" value="NZ_JAHESF010000036.1"/>
</dbReference>
<dbReference type="AlphaFoldDB" id="A0AAP2GRZ7"/>
<dbReference type="Proteomes" id="UP001319200">
    <property type="component" value="Unassembled WGS sequence"/>
</dbReference>
<name>A0AAP2GRZ7_9BACT</name>
<feature type="transmembrane region" description="Helical" evidence="1">
    <location>
        <begin position="7"/>
        <end position="32"/>
    </location>
</feature>
<protein>
    <submittedName>
        <fullName evidence="2">Uncharacterized protein</fullName>
    </submittedName>
</protein>
<keyword evidence="1" id="KW-0812">Transmembrane</keyword>
<keyword evidence="1" id="KW-0472">Membrane</keyword>
<reference evidence="2 3" key="1">
    <citation type="submission" date="2021-05" db="EMBL/GenBank/DDBJ databases">
        <title>A Polyphasic approach of four new species of the genus Ohtaekwangia: Ohtaekwangia histidinii sp. nov., Ohtaekwangia cretensis sp. nov., Ohtaekwangia indiensis sp. nov., Ohtaekwangia reichenbachii sp. nov. from diverse environment.</title>
        <authorList>
            <person name="Octaviana S."/>
        </authorList>
    </citation>
    <scope>NUCLEOTIDE SEQUENCE [LARGE SCALE GENOMIC DNA]</scope>
    <source>
        <strain evidence="2 3">PWU4</strain>
    </source>
</reference>
<accession>A0AAP2GRZ7</accession>
<evidence type="ECO:0000256" key="1">
    <source>
        <dbReference type="SAM" id="Phobius"/>
    </source>
</evidence>
<organism evidence="2 3">
    <name type="scientific">Chryseosolibacter histidini</name>
    <dbReference type="NCBI Taxonomy" id="2782349"/>
    <lineage>
        <taxon>Bacteria</taxon>
        <taxon>Pseudomonadati</taxon>
        <taxon>Bacteroidota</taxon>
        <taxon>Cytophagia</taxon>
        <taxon>Cytophagales</taxon>
        <taxon>Chryseotaleaceae</taxon>
        <taxon>Chryseosolibacter</taxon>
    </lineage>
</organism>
<proteinExistence type="predicted"/>
<keyword evidence="1" id="KW-1133">Transmembrane helix</keyword>
<sequence>MNKFLKVVWSVNGILILLLLLGSGVALLASYISSFSYVSPPEVIVGEALEEAKAKGLILQGLTYEQPRSIMYTDHFLLPVSIRTYENPRQSSSKLDLSLGSGSYYSSTQEYSNVINVVFLNRQMEPQTILLDKKGFIDSFQYPGNEDALPYQSQAKDTLQRHITYLIAFEDSNKDGAIDGADNRDLYLSDLNGANLKKITTNVDVTHYYFLDKNRILIKFQRREKEPEEHRKEFLALYAIKESKLTELSSLHETLNKIESIIVK</sequence>
<keyword evidence="3" id="KW-1185">Reference proteome</keyword>
<evidence type="ECO:0000313" key="2">
    <source>
        <dbReference type="EMBL" id="MBT1700162.1"/>
    </source>
</evidence>
<dbReference type="EMBL" id="JAHESF010000036">
    <property type="protein sequence ID" value="MBT1700162.1"/>
    <property type="molecule type" value="Genomic_DNA"/>
</dbReference>